<comment type="caution">
    <text evidence="2">The sequence shown here is derived from an EMBL/GenBank/DDBJ whole genome shotgun (WGS) entry which is preliminary data.</text>
</comment>
<keyword evidence="1" id="KW-1133">Transmembrane helix</keyword>
<keyword evidence="1" id="KW-0472">Membrane</keyword>
<sequence length="94" mass="11546">MVYNIMFYLYIFDIISFSLFEYNMGFYNTDGVFLLLSLIVFKTVIYYCFSLRIHVPLPSARTLWYISSYQVFTIYFYNCIFYPYFNRIFKVIII</sequence>
<dbReference type="HOGENOM" id="CLU_2387611_0_0_1"/>
<evidence type="ECO:0000256" key="1">
    <source>
        <dbReference type="SAM" id="Phobius"/>
    </source>
</evidence>
<organism evidence="2 3">
    <name type="scientific">Spraguea lophii (strain 42_110)</name>
    <name type="common">Microsporidian parasite</name>
    <dbReference type="NCBI Taxonomy" id="1358809"/>
    <lineage>
        <taxon>Eukaryota</taxon>
        <taxon>Fungi</taxon>
        <taxon>Fungi incertae sedis</taxon>
        <taxon>Microsporidia</taxon>
        <taxon>Spragueidae</taxon>
        <taxon>Spraguea</taxon>
    </lineage>
</organism>
<dbReference type="Proteomes" id="UP000014978">
    <property type="component" value="Unassembled WGS sequence"/>
</dbReference>
<dbReference type="VEuPathDB" id="MicrosporidiaDB:SLOPH_783"/>
<gene>
    <name evidence="2" type="ORF">SLOPH_783</name>
</gene>
<evidence type="ECO:0000313" key="3">
    <source>
        <dbReference type="Proteomes" id="UP000014978"/>
    </source>
</evidence>
<dbReference type="InParanoid" id="S7W9D9"/>
<evidence type="ECO:0000313" key="2">
    <source>
        <dbReference type="EMBL" id="EPR79491.1"/>
    </source>
</evidence>
<feature type="transmembrane region" description="Helical" evidence="1">
    <location>
        <begin position="32"/>
        <end position="51"/>
    </location>
</feature>
<keyword evidence="3" id="KW-1185">Reference proteome</keyword>
<reference evidence="3" key="1">
    <citation type="journal article" date="2013" name="PLoS Genet.">
        <title>The genome of Spraguea lophii and the basis of host-microsporidian interactions.</title>
        <authorList>
            <person name="Campbell S.E."/>
            <person name="Williams T.A."/>
            <person name="Yousuf A."/>
            <person name="Soanes D.M."/>
            <person name="Paszkiewicz K.H."/>
            <person name="Williams B.A.P."/>
        </authorList>
    </citation>
    <scope>NUCLEOTIDE SEQUENCE [LARGE SCALE GENOMIC DNA]</scope>
    <source>
        <strain evidence="3">42_110</strain>
    </source>
</reference>
<feature type="transmembrane region" description="Helical" evidence="1">
    <location>
        <begin position="7"/>
        <end position="26"/>
    </location>
</feature>
<feature type="transmembrane region" description="Helical" evidence="1">
    <location>
        <begin position="63"/>
        <end position="85"/>
    </location>
</feature>
<name>S7W9D9_SPRLO</name>
<protein>
    <submittedName>
        <fullName evidence="2">Uncharacterized protein</fullName>
    </submittedName>
</protein>
<dbReference type="AlphaFoldDB" id="S7W9D9"/>
<proteinExistence type="predicted"/>
<keyword evidence="1" id="KW-0812">Transmembrane</keyword>
<accession>S7W9D9</accession>
<dbReference type="EMBL" id="ATCN01000228">
    <property type="protein sequence ID" value="EPR79491.1"/>
    <property type="molecule type" value="Genomic_DNA"/>
</dbReference>